<feature type="transmembrane region" description="Helical" evidence="6">
    <location>
        <begin position="230"/>
        <end position="251"/>
    </location>
</feature>
<comment type="similarity">
    <text evidence="2 6">Belongs to the ABC-2 integral membrane protein family.</text>
</comment>
<dbReference type="Proteomes" id="UP000063965">
    <property type="component" value="Chromosome"/>
</dbReference>
<evidence type="ECO:0000256" key="6">
    <source>
        <dbReference type="RuleBase" id="RU361157"/>
    </source>
</evidence>
<keyword evidence="4 6" id="KW-1133">Transmembrane helix</keyword>
<dbReference type="RefSeq" id="WP_048875234.1">
    <property type="nucleotide sequence ID" value="NZ_CP011126.1"/>
</dbReference>
<evidence type="ECO:0000256" key="5">
    <source>
        <dbReference type="ARBA" id="ARBA00023136"/>
    </source>
</evidence>
<dbReference type="PANTHER" id="PTHR43332">
    <property type="entry name" value="INNER MEMBRANE TRANSPORT PERMEASE YADH-RELATED"/>
    <property type="match status" value="1"/>
</dbReference>
<feature type="transmembrane region" description="Helical" evidence="6">
    <location>
        <begin position="106"/>
        <end position="131"/>
    </location>
</feature>
<evidence type="ECO:0000259" key="7">
    <source>
        <dbReference type="PROSITE" id="PS51012"/>
    </source>
</evidence>
<keyword evidence="3 6" id="KW-0812">Transmembrane</keyword>
<gene>
    <name evidence="8" type="ORF">CleRT_08510</name>
</gene>
<dbReference type="EMBL" id="CP011126">
    <property type="protein sequence ID" value="AKQ33631.1"/>
    <property type="molecule type" value="Genomic_DNA"/>
</dbReference>
<organism evidence="8 9">
    <name type="scientific">Candidatus Coxiella mudrowiae</name>
    <dbReference type="NCBI Taxonomy" id="2054173"/>
    <lineage>
        <taxon>Bacteria</taxon>
        <taxon>Pseudomonadati</taxon>
        <taxon>Pseudomonadota</taxon>
        <taxon>Gammaproteobacteria</taxon>
        <taxon>Legionellales</taxon>
        <taxon>Coxiellaceae</taxon>
        <taxon>Coxiella</taxon>
    </lineage>
</organism>
<evidence type="ECO:0000313" key="9">
    <source>
        <dbReference type="Proteomes" id="UP000063965"/>
    </source>
</evidence>
<evidence type="ECO:0000256" key="4">
    <source>
        <dbReference type="ARBA" id="ARBA00022989"/>
    </source>
</evidence>
<proteinExistence type="inferred from homology"/>
<dbReference type="PRINTS" id="PR00164">
    <property type="entry name" value="ABC2TRNSPORT"/>
</dbReference>
<dbReference type="InterPro" id="IPR000412">
    <property type="entry name" value="ABC_2_transport"/>
</dbReference>
<keyword evidence="9" id="KW-1185">Reference proteome</keyword>
<dbReference type="Pfam" id="PF01061">
    <property type="entry name" value="ABC2_membrane"/>
    <property type="match status" value="1"/>
</dbReference>
<evidence type="ECO:0000313" key="8">
    <source>
        <dbReference type="EMBL" id="AKQ33631.1"/>
    </source>
</evidence>
<reference evidence="8 9" key="1">
    <citation type="journal article" date="2015" name="Genome Biol. Evol.">
        <title>Distinctive Genome Reduction Rates Revealed by Genomic Analyses of Two Coxiella-Like Endosymbionts in Ticks.</title>
        <authorList>
            <person name="Gottlieb Y."/>
            <person name="Lalzar I."/>
            <person name="Klasson L."/>
        </authorList>
    </citation>
    <scope>NUCLEOTIDE SEQUENCE [LARGE SCALE GENOMIC DNA]</scope>
    <source>
        <strain evidence="8 9">CRt</strain>
    </source>
</reference>
<dbReference type="PIRSF" id="PIRSF006648">
    <property type="entry name" value="DrrB"/>
    <property type="match status" value="1"/>
</dbReference>
<feature type="transmembrane region" description="Helical" evidence="6">
    <location>
        <begin position="59"/>
        <end position="85"/>
    </location>
</feature>
<dbReference type="PROSITE" id="PS51012">
    <property type="entry name" value="ABC_TM2"/>
    <property type="match status" value="1"/>
</dbReference>
<keyword evidence="6" id="KW-0813">Transport</keyword>
<keyword evidence="6" id="KW-1003">Cell membrane</keyword>
<evidence type="ECO:0000256" key="3">
    <source>
        <dbReference type="ARBA" id="ARBA00022692"/>
    </source>
</evidence>
<keyword evidence="5 6" id="KW-0472">Membrane</keyword>
<dbReference type="PANTHER" id="PTHR43332:SF2">
    <property type="entry name" value="INNER MEMBRANE TRANSPORT PERMEASE YADH"/>
    <property type="match status" value="1"/>
</dbReference>
<accession>A0ABN4HQY4</accession>
<name>A0ABN4HQY4_9COXI</name>
<dbReference type="InterPro" id="IPR052522">
    <property type="entry name" value="ABC-2_transport_permease"/>
</dbReference>
<dbReference type="InterPro" id="IPR047817">
    <property type="entry name" value="ABC2_TM_bact-type"/>
</dbReference>
<comment type="subcellular location">
    <subcellularLocation>
        <location evidence="6">Cell inner membrane</location>
        <topology evidence="6">Multi-pass membrane protein</topology>
    </subcellularLocation>
    <subcellularLocation>
        <location evidence="1">Membrane</location>
        <topology evidence="1">Multi-pass membrane protein</topology>
    </subcellularLocation>
</comment>
<evidence type="ECO:0000256" key="1">
    <source>
        <dbReference type="ARBA" id="ARBA00004141"/>
    </source>
</evidence>
<feature type="transmembrane region" description="Helical" evidence="6">
    <location>
        <begin position="137"/>
        <end position="164"/>
    </location>
</feature>
<evidence type="ECO:0000256" key="2">
    <source>
        <dbReference type="ARBA" id="ARBA00007783"/>
    </source>
</evidence>
<dbReference type="InterPro" id="IPR013525">
    <property type="entry name" value="ABC2_TM"/>
</dbReference>
<dbReference type="NCBIfam" id="NF011648">
    <property type="entry name" value="PRK15066.1"/>
    <property type="match status" value="1"/>
</dbReference>
<feature type="transmembrane region" description="Helical" evidence="6">
    <location>
        <begin position="176"/>
        <end position="199"/>
    </location>
</feature>
<protein>
    <recommendedName>
        <fullName evidence="6">Transport permease protein</fullName>
    </recommendedName>
</protein>
<feature type="domain" description="ABC transmembrane type-2" evidence="7">
    <location>
        <begin position="23"/>
        <end position="254"/>
    </location>
</feature>
<sequence length="259" mass="28799">MGFKQDRIAYQTIVVAELKRILRIWSQTLLPPAITSILYFIIFGRVIGTRVGFMGGYKYVQFIAPGLIMMNIITSSYASAVSAFFGAKFQRHIEEILVSPASNITILLGFMSSGLLRGIIVGIIVSIIALFFTHLHIHSLITIILTALLASSIFSLAGLINAIYAKSFDDISIIPTFVLTPLTHLGGVFYSINLLPLVWQHVSYLNPISYIVNNFRYGFFGIVGGGSRLILSYFLMLAFVVILFGITYLLMKKWVGLRD</sequence>
<feature type="transmembrane region" description="Helical" evidence="6">
    <location>
        <begin position="29"/>
        <end position="47"/>
    </location>
</feature>